<dbReference type="Pfam" id="PF05139">
    <property type="entry name" value="Erythro_esteras"/>
    <property type="match status" value="1"/>
</dbReference>
<dbReference type="STRING" id="1208324.P73_2402"/>
<dbReference type="AlphaFoldDB" id="A0A0B5E421"/>
<organism evidence="1 2">
    <name type="scientific">Celeribacter indicus</name>
    <dbReference type="NCBI Taxonomy" id="1208324"/>
    <lineage>
        <taxon>Bacteria</taxon>
        <taxon>Pseudomonadati</taxon>
        <taxon>Pseudomonadota</taxon>
        <taxon>Alphaproteobacteria</taxon>
        <taxon>Rhodobacterales</taxon>
        <taxon>Roseobacteraceae</taxon>
        <taxon>Celeribacter</taxon>
    </lineage>
</organism>
<keyword evidence="1" id="KW-0489">Methyltransferase</keyword>
<dbReference type="PANTHER" id="PTHR31299">
    <property type="entry name" value="ESTERASE, PUTATIVE (AFU_ORTHOLOGUE AFUA_1G05850)-RELATED"/>
    <property type="match status" value="1"/>
</dbReference>
<accession>A0A0B5E421</accession>
<gene>
    <name evidence="1" type="ORF">P73_2402</name>
</gene>
<dbReference type="Gene3D" id="3.40.1660.10">
    <property type="entry name" value="EreA-like (biosynthetic domain)"/>
    <property type="match status" value="1"/>
</dbReference>
<evidence type="ECO:0000313" key="1">
    <source>
        <dbReference type="EMBL" id="AJE47117.1"/>
    </source>
</evidence>
<dbReference type="PIRSF" id="PIRSF036794">
    <property type="entry name" value="UCP_erythr_ester"/>
    <property type="match status" value="1"/>
</dbReference>
<dbReference type="SUPFAM" id="SSF159501">
    <property type="entry name" value="EreA/ChaN-like"/>
    <property type="match status" value="1"/>
</dbReference>
<dbReference type="InterPro" id="IPR052036">
    <property type="entry name" value="Hydrolase/PRTase-associated"/>
</dbReference>
<dbReference type="CDD" id="cd14728">
    <property type="entry name" value="Ere-like"/>
    <property type="match status" value="1"/>
</dbReference>
<sequence length="436" mass="48746">MDDSTGRTVASERELIRDLREAAEPLPQVDDPAFARMFDRWADARVLLLGEASHGTAEFYRARAAITRHMIEHHGLRIVAVEADWPDAAAIDAHIRHRHTPSGEAPFQRFPTWMWRNTEIAALVGWMRDWNAGRAPEDRVAFRGLDLYSLTASIRAVLAYLEEVDPEAAAIARDRYGCLAPWADRPAAYGRAALHGHSTCEEAVVEQCRALLDRDRPDGDALLDATQNARLVAAAERYYRTMYRGGAAAWNLRDTHMFNTLCQLLEAGGPEAKAIVWAHNSHIGDARATDMGWRRDEVNIGQLCRERFGSGAQLIGFGTHGGTVAAASDWDAPMEVKRITPSRADSYERLCHETGHPRFLLETGSDAGLAEKLSEPRLERFIGVIYRPATEFQSHYAEAVLPEQFDGWVWFDETRALTPLGPEARHGPDDTWPFGL</sequence>
<dbReference type="RefSeq" id="WP_052453229.1">
    <property type="nucleotide sequence ID" value="NZ_CP004393.1"/>
</dbReference>
<name>A0A0B5E421_9RHOB</name>
<dbReference type="HOGENOM" id="CLU_026490_1_0_5"/>
<dbReference type="GO" id="GO:0046677">
    <property type="term" value="P:response to antibiotic"/>
    <property type="evidence" value="ECO:0007669"/>
    <property type="project" value="InterPro"/>
</dbReference>
<proteinExistence type="predicted"/>
<dbReference type="InterPro" id="IPR014622">
    <property type="entry name" value="UCP036794_erythomycin"/>
</dbReference>
<evidence type="ECO:0000313" key="2">
    <source>
        <dbReference type="Proteomes" id="UP000031521"/>
    </source>
</evidence>
<keyword evidence="1" id="KW-0808">Transferase</keyword>
<dbReference type="EMBL" id="CP004393">
    <property type="protein sequence ID" value="AJE47117.1"/>
    <property type="molecule type" value="Genomic_DNA"/>
</dbReference>
<reference evidence="1 2" key="1">
    <citation type="journal article" date="2014" name="Int. J. Syst. Evol. Microbiol.">
        <title>Celeribacter indicus sp. nov., a polycyclic aromatic hydrocarbon-degrading bacterium from deep-sea sediment and reclassification of Huaishuia halophila as Celeribacter halophilus comb. nov.</title>
        <authorList>
            <person name="Lai Q."/>
            <person name="Cao J."/>
            <person name="Yuan J."/>
            <person name="Li F."/>
            <person name="Shao Z."/>
        </authorList>
    </citation>
    <scope>NUCLEOTIDE SEQUENCE [LARGE SCALE GENOMIC DNA]</scope>
    <source>
        <strain evidence="1">P73</strain>
    </source>
</reference>
<dbReference type="OrthoDB" id="9810066at2"/>
<dbReference type="GO" id="GO:0008168">
    <property type="term" value="F:methyltransferase activity"/>
    <property type="evidence" value="ECO:0007669"/>
    <property type="project" value="UniProtKB-KW"/>
</dbReference>
<dbReference type="Proteomes" id="UP000031521">
    <property type="component" value="Chromosome"/>
</dbReference>
<dbReference type="PANTHER" id="PTHR31299:SF0">
    <property type="entry name" value="ESTERASE, PUTATIVE (AFU_ORTHOLOGUE AFUA_1G05850)-RELATED"/>
    <property type="match status" value="1"/>
</dbReference>
<dbReference type="KEGG" id="cid:P73_2402"/>
<dbReference type="GO" id="GO:0032259">
    <property type="term" value="P:methylation"/>
    <property type="evidence" value="ECO:0007669"/>
    <property type="project" value="UniProtKB-KW"/>
</dbReference>
<protein>
    <submittedName>
        <fullName evidence="1">Protein-L-isoaspartate O-methyltransferase</fullName>
    </submittedName>
</protein>
<dbReference type="Gene3D" id="3.30.1870.10">
    <property type="entry name" value="EreA-like, domain 2"/>
    <property type="match status" value="1"/>
</dbReference>
<dbReference type="InterPro" id="IPR007815">
    <property type="entry name" value="Emycin_Estase"/>
</dbReference>
<keyword evidence="2" id="KW-1185">Reference proteome</keyword>